<evidence type="ECO:0000313" key="2">
    <source>
        <dbReference type="EMBL" id="MFC4740771.1"/>
    </source>
</evidence>
<dbReference type="SUPFAM" id="SSF47027">
    <property type="entry name" value="Acyl-CoA binding protein"/>
    <property type="match status" value="1"/>
</dbReference>
<feature type="domain" description="ACB" evidence="1">
    <location>
        <begin position="6"/>
        <end position="95"/>
    </location>
</feature>
<dbReference type="InterPro" id="IPR035984">
    <property type="entry name" value="Acyl-CoA-binding_sf"/>
</dbReference>
<evidence type="ECO:0000259" key="1">
    <source>
        <dbReference type="PROSITE" id="PS51228"/>
    </source>
</evidence>
<gene>
    <name evidence="2" type="ORF">ACFO3U_12280</name>
</gene>
<comment type="caution">
    <text evidence="2">The sequence shown here is derived from an EMBL/GenBank/DDBJ whole genome shotgun (WGS) entry which is preliminary data.</text>
</comment>
<dbReference type="PROSITE" id="PS51228">
    <property type="entry name" value="ACB_2"/>
    <property type="match status" value="1"/>
</dbReference>
<organism evidence="2 3">
    <name type="scientific">Flavobacterium ponti</name>
    <dbReference type="NCBI Taxonomy" id="665133"/>
    <lineage>
        <taxon>Bacteria</taxon>
        <taxon>Pseudomonadati</taxon>
        <taxon>Bacteroidota</taxon>
        <taxon>Flavobacteriia</taxon>
        <taxon>Flavobacteriales</taxon>
        <taxon>Flavobacteriaceae</taxon>
        <taxon>Flavobacterium</taxon>
    </lineage>
</organism>
<dbReference type="EMBL" id="JBHSGW010000027">
    <property type="protein sequence ID" value="MFC4740771.1"/>
    <property type="molecule type" value="Genomic_DNA"/>
</dbReference>
<proteinExistence type="predicted"/>
<dbReference type="PRINTS" id="PR00689">
    <property type="entry name" value="ACOABINDINGP"/>
</dbReference>
<sequence length="95" mass="10878">MNSEALNILFDEAFENANKIPKESVPPNVQLVLYGLYKHATSTRPSLTIEASQDSNDLKNAFKMNAWMQVNHLTIDEAKEQYIELINSLLKERKL</sequence>
<dbReference type="Pfam" id="PF00887">
    <property type="entry name" value="ACBP"/>
    <property type="match status" value="1"/>
</dbReference>
<dbReference type="RefSeq" id="WP_379742807.1">
    <property type="nucleotide sequence ID" value="NZ_JBHSGW010000027.1"/>
</dbReference>
<reference evidence="3" key="1">
    <citation type="journal article" date="2019" name="Int. J. Syst. Evol. Microbiol.">
        <title>The Global Catalogue of Microorganisms (GCM) 10K type strain sequencing project: providing services to taxonomists for standard genome sequencing and annotation.</title>
        <authorList>
            <consortium name="The Broad Institute Genomics Platform"/>
            <consortium name="The Broad Institute Genome Sequencing Center for Infectious Disease"/>
            <person name="Wu L."/>
            <person name="Ma J."/>
        </authorList>
    </citation>
    <scope>NUCLEOTIDE SEQUENCE [LARGE SCALE GENOMIC DNA]</scope>
    <source>
        <strain evidence="3">CCUG 50349</strain>
    </source>
</reference>
<keyword evidence="3" id="KW-1185">Reference proteome</keyword>
<dbReference type="InterPro" id="IPR014352">
    <property type="entry name" value="FERM/acyl-CoA-bd_prot_sf"/>
</dbReference>
<dbReference type="InterPro" id="IPR000582">
    <property type="entry name" value="Acyl-CoA-binding_protein"/>
</dbReference>
<dbReference type="Gene3D" id="1.20.80.10">
    <property type="match status" value="1"/>
</dbReference>
<dbReference type="Proteomes" id="UP001595885">
    <property type="component" value="Unassembled WGS sequence"/>
</dbReference>
<accession>A0ABV9P7N4</accession>
<protein>
    <submittedName>
        <fullName evidence="2">Acyl-CoA-binding protein</fullName>
    </submittedName>
</protein>
<evidence type="ECO:0000313" key="3">
    <source>
        <dbReference type="Proteomes" id="UP001595885"/>
    </source>
</evidence>
<name>A0ABV9P7N4_9FLAO</name>